<dbReference type="Pfam" id="PF00595">
    <property type="entry name" value="PDZ"/>
    <property type="match status" value="3"/>
</dbReference>
<comment type="caution">
    <text evidence="5">The sequence shown here is derived from an EMBL/GenBank/DDBJ whole genome shotgun (WGS) entry which is preliminary data.</text>
</comment>
<name>A0A3M7S5C9_BRAPC</name>
<dbReference type="SMART" id="SM00228">
    <property type="entry name" value="PDZ"/>
    <property type="match status" value="4"/>
</dbReference>
<keyword evidence="3" id="KW-0677">Repeat</keyword>
<evidence type="ECO:0000256" key="3">
    <source>
        <dbReference type="ARBA" id="ARBA00022737"/>
    </source>
</evidence>
<dbReference type="InterPro" id="IPR041489">
    <property type="entry name" value="PDZ_6"/>
</dbReference>
<feature type="domain" description="PDZ" evidence="4">
    <location>
        <begin position="42"/>
        <end position="85"/>
    </location>
</feature>
<reference evidence="5 6" key="1">
    <citation type="journal article" date="2018" name="Sci. Rep.">
        <title>Genomic signatures of local adaptation to the degree of environmental predictability in rotifers.</title>
        <authorList>
            <person name="Franch-Gras L."/>
            <person name="Hahn C."/>
            <person name="Garcia-Roger E.M."/>
            <person name="Carmona M.J."/>
            <person name="Serra M."/>
            <person name="Gomez A."/>
        </authorList>
    </citation>
    <scope>NUCLEOTIDE SEQUENCE [LARGE SCALE GENOMIC DNA]</scope>
    <source>
        <strain evidence="5">HYR1</strain>
    </source>
</reference>
<dbReference type="GO" id="GO:0016324">
    <property type="term" value="C:apical plasma membrane"/>
    <property type="evidence" value="ECO:0007669"/>
    <property type="project" value="TreeGrafter"/>
</dbReference>
<dbReference type="PROSITE" id="PS50106">
    <property type="entry name" value="PDZ"/>
    <property type="match status" value="4"/>
</dbReference>
<dbReference type="PANTHER" id="PTHR14191:SF3">
    <property type="entry name" value="NA(+)_H(+) EXCHANGE REGULATORY COFACTOR-LIKE PROTEIN NRFL-1"/>
    <property type="match status" value="1"/>
</dbReference>
<gene>
    <name evidence="5" type="ORF">BpHYR1_023845</name>
</gene>
<dbReference type="AlphaFoldDB" id="A0A3M7S5C9"/>
<dbReference type="InterPro" id="IPR001478">
    <property type="entry name" value="PDZ"/>
</dbReference>
<proteinExistence type="predicted"/>
<dbReference type="PANTHER" id="PTHR14191">
    <property type="entry name" value="PDZ DOMAIN CONTAINING PROTEIN"/>
    <property type="match status" value="1"/>
</dbReference>
<protein>
    <submittedName>
        <fullName evidence="5">Na(+) H(+) exchange regulatory cofactor NHE-RF1</fullName>
    </submittedName>
</protein>
<sequence length="663" mass="75028">MDEPIFNHPKLATSLSSAKPSINVYPEIKVCEFVGYEPKTQLGLVITSDDYSHDVVKVNDDSPAQRAGLCKGDVILAVNGQSVENKPNAIELLNEFSETKPLRVLAASRYAYEWSKLLKIKITEKDWPNIKKFVTRNLAAQKKNEATSLHNLHRADKNLDDTPLTTKYYQTINTSMRSNMHLEDKHLDDTQLATKHYQTINTSMRSNMHLEDKHLDDTHLTAKHYQTINSSVRSNLGRSAVDITADGKVLRLCSLVLDPTSANPTDSEFGFDLVTKISGNRRIGDYLIDTVDLYSPACCSGLKPGDRLVEVDGLDVSTKTFEQVVQLINEAKQRCKLKLLVYPGMVINYANQSIIPELREEHVICNEHFNQTYTSVESARSLPDLTDHYSKNFNFRKQAHESSDALSIVRPVPRLCTIYKQSESNIGFGVQVNKTSEIVPNYVRVNIVNYKSPAYVSGLQAGDLIVEINGQNTLSMSWDEALHYVKTSYEVNNYVKLLVASEFCYNWLKDNQLLATLNSDNANTFSYADYLKRHHRYVPRLCRVRLFPFSKSFGFSIESMLIRPTNGSQATSYAHIVNRVDKESPAYASSIQKGDRIVEFDGVNVESENQQQLLDRIYQAFVNVKLICLLVVDPDTDNYFKSKCIKLHGMLPIVQHITNSTEI</sequence>
<feature type="domain" description="PDZ" evidence="4">
    <location>
        <begin position="254"/>
        <end position="343"/>
    </location>
</feature>
<dbReference type="GO" id="GO:0072659">
    <property type="term" value="P:protein localization to plasma membrane"/>
    <property type="evidence" value="ECO:0007669"/>
    <property type="project" value="TreeGrafter"/>
</dbReference>
<dbReference type="Gene3D" id="2.30.42.10">
    <property type="match status" value="4"/>
</dbReference>
<dbReference type="InterPro" id="IPR036034">
    <property type="entry name" value="PDZ_sf"/>
</dbReference>
<keyword evidence="2" id="KW-1003">Cell membrane</keyword>
<feature type="domain" description="PDZ" evidence="4">
    <location>
        <begin position="543"/>
        <end position="626"/>
    </location>
</feature>
<dbReference type="InterPro" id="IPR051067">
    <property type="entry name" value="NHER"/>
</dbReference>
<dbReference type="STRING" id="10195.A0A3M7S5C9"/>
<dbReference type="GO" id="GO:0043495">
    <property type="term" value="F:protein-membrane adaptor activity"/>
    <property type="evidence" value="ECO:0007669"/>
    <property type="project" value="TreeGrafter"/>
</dbReference>
<feature type="domain" description="PDZ" evidence="4">
    <location>
        <begin position="415"/>
        <end position="488"/>
    </location>
</feature>
<keyword evidence="6" id="KW-1185">Reference proteome</keyword>
<evidence type="ECO:0000256" key="1">
    <source>
        <dbReference type="ARBA" id="ARBA00004236"/>
    </source>
</evidence>
<evidence type="ECO:0000259" key="4">
    <source>
        <dbReference type="PROSITE" id="PS50106"/>
    </source>
</evidence>
<evidence type="ECO:0000256" key="2">
    <source>
        <dbReference type="ARBA" id="ARBA00022475"/>
    </source>
</evidence>
<keyword evidence="2" id="KW-0472">Membrane</keyword>
<comment type="subcellular location">
    <subcellularLocation>
        <location evidence="1">Cell membrane</location>
    </subcellularLocation>
</comment>
<organism evidence="5 6">
    <name type="scientific">Brachionus plicatilis</name>
    <name type="common">Marine rotifer</name>
    <name type="synonym">Brachionus muelleri</name>
    <dbReference type="NCBI Taxonomy" id="10195"/>
    <lineage>
        <taxon>Eukaryota</taxon>
        <taxon>Metazoa</taxon>
        <taxon>Spiralia</taxon>
        <taxon>Gnathifera</taxon>
        <taxon>Rotifera</taxon>
        <taxon>Eurotatoria</taxon>
        <taxon>Monogononta</taxon>
        <taxon>Pseudotrocha</taxon>
        <taxon>Ploima</taxon>
        <taxon>Brachionidae</taxon>
        <taxon>Brachionus</taxon>
    </lineage>
</organism>
<dbReference type="Pfam" id="PF17820">
    <property type="entry name" value="PDZ_6"/>
    <property type="match status" value="1"/>
</dbReference>
<dbReference type="EMBL" id="REGN01002042">
    <property type="protein sequence ID" value="RNA30800.1"/>
    <property type="molecule type" value="Genomic_DNA"/>
</dbReference>
<dbReference type="OrthoDB" id="10009200at2759"/>
<dbReference type="Proteomes" id="UP000276133">
    <property type="component" value="Unassembled WGS sequence"/>
</dbReference>
<evidence type="ECO:0000313" key="5">
    <source>
        <dbReference type="EMBL" id="RNA30800.1"/>
    </source>
</evidence>
<evidence type="ECO:0000313" key="6">
    <source>
        <dbReference type="Proteomes" id="UP000276133"/>
    </source>
</evidence>
<dbReference type="SUPFAM" id="SSF50156">
    <property type="entry name" value="PDZ domain-like"/>
    <property type="match status" value="4"/>
</dbReference>
<accession>A0A3M7S5C9</accession>